<dbReference type="InterPro" id="IPR018085">
    <property type="entry name" value="Ura-DNA_Glyclase_AS"/>
</dbReference>
<evidence type="ECO:0000256" key="12">
    <source>
        <dbReference type="RuleBase" id="RU003780"/>
    </source>
</evidence>
<comment type="subcellular location">
    <subcellularLocation>
        <location evidence="3 10">Cytoplasm</location>
    </subcellularLocation>
</comment>
<dbReference type="KEGG" id="avu:BK816_06855"/>
<dbReference type="STRING" id="1912795.BK816_06855"/>
<dbReference type="AlphaFoldDB" id="A0A1D9MLK3"/>
<dbReference type="Proteomes" id="UP000176288">
    <property type="component" value="Chromosome"/>
</dbReference>
<comment type="function">
    <text evidence="2 10 12">Excises uracil residues from the DNA which can arise as a result of misincorporation of dUMP residues by DNA polymerase or due to deamination of cytosine.</text>
</comment>
<dbReference type="EMBL" id="CP017812">
    <property type="protein sequence ID" value="AOZ73040.1"/>
    <property type="molecule type" value="Genomic_DNA"/>
</dbReference>
<reference evidence="14 15" key="1">
    <citation type="submission" date="2016-10" db="EMBL/GenBank/DDBJ databases">
        <title>Actinomyces aegypiusis sp. nov., isolated from the Aegypius monachus in Qinghai Tibet Plateau China.</title>
        <authorList>
            <person name="Wang Y."/>
        </authorList>
    </citation>
    <scope>NUCLEOTIDE SEQUENCE [LARGE SCALE GENOMIC DNA]</scope>
    <source>
        <strain evidence="14 15">VUL4_3</strain>
    </source>
</reference>
<evidence type="ECO:0000256" key="4">
    <source>
        <dbReference type="ARBA" id="ARBA00008184"/>
    </source>
</evidence>
<dbReference type="PROSITE" id="PS00130">
    <property type="entry name" value="U_DNA_GLYCOSYLASE"/>
    <property type="match status" value="1"/>
</dbReference>
<protein>
    <recommendedName>
        <fullName evidence="5 10">Uracil-DNA glycosylase</fullName>
        <shortName evidence="10">UDG</shortName>
        <ecNumber evidence="5 10">3.2.2.27</ecNumber>
    </recommendedName>
</protein>
<comment type="catalytic activity">
    <reaction evidence="1 10 12">
        <text>Hydrolyzes single-stranded DNA or mismatched double-stranded DNA and polynucleotides, releasing free uracil.</text>
        <dbReference type="EC" id="3.2.2.27"/>
    </reaction>
</comment>
<sequence length="224" mass="24132">MADFPPLTLDQMAPDWAQAMAPQAPLLARINQELAQLPQPFLPTPENVFNAFCYPMSEVKVLILGQDPYPTPGDAMGLSFSVSPTSALPRSLRNIYRELEDDLGIPPATNGDLRPWCQQGVMLLNRVLTVTPGEPASHQKLGWEEFTAAAISALVARQKPLVAILWGKAAQSATPLLGQTPIIASAHPSPLSASRGFFGSKPFSRANAALVAQGQTEIDWRLPA</sequence>
<dbReference type="RefSeq" id="WP_071164504.1">
    <property type="nucleotide sequence ID" value="NZ_CP017812.1"/>
</dbReference>
<keyword evidence="15" id="KW-1185">Reference proteome</keyword>
<dbReference type="FunFam" id="3.40.470.10:FF:000006">
    <property type="entry name" value="Uracil-DNA glycosylase"/>
    <property type="match status" value="1"/>
</dbReference>
<dbReference type="PANTHER" id="PTHR11264:SF0">
    <property type="entry name" value="URACIL-DNA GLYCOSYLASE"/>
    <property type="match status" value="1"/>
</dbReference>
<evidence type="ECO:0000256" key="5">
    <source>
        <dbReference type="ARBA" id="ARBA00012030"/>
    </source>
</evidence>
<dbReference type="SMART" id="SM00986">
    <property type="entry name" value="UDG"/>
    <property type="match status" value="1"/>
</dbReference>
<dbReference type="InterPro" id="IPR002043">
    <property type="entry name" value="UDG_fam1"/>
</dbReference>
<dbReference type="InterPro" id="IPR005122">
    <property type="entry name" value="Uracil-DNA_glycosylase-like"/>
</dbReference>
<evidence type="ECO:0000256" key="3">
    <source>
        <dbReference type="ARBA" id="ARBA00004496"/>
    </source>
</evidence>
<evidence type="ECO:0000256" key="2">
    <source>
        <dbReference type="ARBA" id="ARBA00002631"/>
    </source>
</evidence>
<dbReference type="Pfam" id="PF03167">
    <property type="entry name" value="UDG"/>
    <property type="match status" value="1"/>
</dbReference>
<keyword evidence="9 10" id="KW-0234">DNA repair</keyword>
<name>A0A1D9MLK3_9ACTO</name>
<evidence type="ECO:0000256" key="1">
    <source>
        <dbReference type="ARBA" id="ARBA00001400"/>
    </source>
</evidence>
<evidence type="ECO:0000256" key="9">
    <source>
        <dbReference type="ARBA" id="ARBA00023204"/>
    </source>
</evidence>
<dbReference type="SMART" id="SM00987">
    <property type="entry name" value="UreE_C"/>
    <property type="match status" value="1"/>
</dbReference>
<evidence type="ECO:0000313" key="14">
    <source>
        <dbReference type="EMBL" id="AOZ73040.1"/>
    </source>
</evidence>
<dbReference type="NCBIfam" id="NF003592">
    <property type="entry name" value="PRK05254.1-5"/>
    <property type="match status" value="1"/>
</dbReference>
<keyword evidence="8 10" id="KW-0378">Hydrolase</keyword>
<organism evidence="14 15">
    <name type="scientific">Boudabousia tangfeifanii</name>
    <dbReference type="NCBI Taxonomy" id="1912795"/>
    <lineage>
        <taxon>Bacteria</taxon>
        <taxon>Bacillati</taxon>
        <taxon>Actinomycetota</taxon>
        <taxon>Actinomycetes</taxon>
        <taxon>Actinomycetales</taxon>
        <taxon>Actinomycetaceae</taxon>
        <taxon>Boudabousia</taxon>
    </lineage>
</organism>
<dbReference type="Gene3D" id="3.40.470.10">
    <property type="entry name" value="Uracil-DNA glycosylase-like domain"/>
    <property type="match status" value="1"/>
</dbReference>
<evidence type="ECO:0000313" key="15">
    <source>
        <dbReference type="Proteomes" id="UP000176288"/>
    </source>
</evidence>
<dbReference type="NCBIfam" id="NF003588">
    <property type="entry name" value="PRK05254.1-1"/>
    <property type="match status" value="1"/>
</dbReference>
<evidence type="ECO:0000259" key="13">
    <source>
        <dbReference type="SMART" id="SM00986"/>
    </source>
</evidence>
<keyword evidence="7 10" id="KW-0227">DNA damage</keyword>
<evidence type="ECO:0000256" key="7">
    <source>
        <dbReference type="ARBA" id="ARBA00022763"/>
    </source>
</evidence>
<accession>A0A1D9MLK3</accession>
<dbReference type="SUPFAM" id="SSF52141">
    <property type="entry name" value="Uracil-DNA glycosylase-like"/>
    <property type="match status" value="1"/>
</dbReference>
<feature type="domain" description="Uracil-DNA glycosylase-like" evidence="13">
    <location>
        <begin position="52"/>
        <end position="210"/>
    </location>
</feature>
<evidence type="ECO:0000256" key="8">
    <source>
        <dbReference type="ARBA" id="ARBA00022801"/>
    </source>
</evidence>
<evidence type="ECO:0000256" key="6">
    <source>
        <dbReference type="ARBA" id="ARBA00022490"/>
    </source>
</evidence>
<dbReference type="GO" id="GO:0004844">
    <property type="term" value="F:uracil DNA N-glycosylase activity"/>
    <property type="evidence" value="ECO:0007669"/>
    <property type="project" value="UniProtKB-UniRule"/>
</dbReference>
<evidence type="ECO:0000256" key="11">
    <source>
        <dbReference type="PROSITE-ProRule" id="PRU10072"/>
    </source>
</evidence>
<keyword evidence="6 10" id="KW-0963">Cytoplasm</keyword>
<dbReference type="PANTHER" id="PTHR11264">
    <property type="entry name" value="URACIL-DNA GLYCOSYLASE"/>
    <property type="match status" value="1"/>
</dbReference>
<dbReference type="GO" id="GO:0097510">
    <property type="term" value="P:base-excision repair, AP site formation via deaminated base removal"/>
    <property type="evidence" value="ECO:0007669"/>
    <property type="project" value="TreeGrafter"/>
</dbReference>
<dbReference type="HAMAP" id="MF_00148">
    <property type="entry name" value="UDG"/>
    <property type="match status" value="1"/>
</dbReference>
<dbReference type="CDD" id="cd10027">
    <property type="entry name" value="UDG-F1-like"/>
    <property type="match status" value="1"/>
</dbReference>
<dbReference type="EC" id="3.2.2.27" evidence="5 10"/>
<dbReference type="NCBIfam" id="TIGR00628">
    <property type="entry name" value="ung"/>
    <property type="match status" value="1"/>
</dbReference>
<dbReference type="GO" id="GO:0005737">
    <property type="term" value="C:cytoplasm"/>
    <property type="evidence" value="ECO:0007669"/>
    <property type="project" value="UniProtKB-SubCell"/>
</dbReference>
<gene>
    <name evidence="10" type="primary">ung</name>
    <name evidence="14" type="ORF">BK816_06855</name>
</gene>
<dbReference type="OrthoDB" id="9804372at2"/>
<evidence type="ECO:0000256" key="10">
    <source>
        <dbReference type="HAMAP-Rule" id="MF_00148"/>
    </source>
</evidence>
<feature type="active site" description="Proton acceptor" evidence="10 11">
    <location>
        <position position="67"/>
    </location>
</feature>
<dbReference type="InterPro" id="IPR036895">
    <property type="entry name" value="Uracil-DNA_glycosylase-like_sf"/>
</dbReference>
<comment type="similarity">
    <text evidence="4 10 12">Belongs to the uracil-DNA glycosylase (UDG) superfamily. UNG family.</text>
</comment>
<proteinExistence type="inferred from homology"/>
<dbReference type="NCBIfam" id="NF003589">
    <property type="entry name" value="PRK05254.1-2"/>
    <property type="match status" value="1"/>
</dbReference>